<comment type="caution">
    <text evidence="2">The sequence shown here is derived from an EMBL/GenBank/DDBJ whole genome shotgun (WGS) entry which is preliminary data.</text>
</comment>
<feature type="compositionally biased region" description="Polar residues" evidence="1">
    <location>
        <begin position="17"/>
        <end position="26"/>
    </location>
</feature>
<keyword evidence="3" id="KW-1185">Reference proteome</keyword>
<evidence type="ECO:0008006" key="4">
    <source>
        <dbReference type="Google" id="ProtNLM"/>
    </source>
</evidence>
<evidence type="ECO:0000256" key="1">
    <source>
        <dbReference type="SAM" id="MobiDB-lite"/>
    </source>
</evidence>
<name>A0ABV6Q9J8_9FLAO</name>
<dbReference type="EMBL" id="JBHLTQ010000005">
    <property type="protein sequence ID" value="MFC0604957.1"/>
    <property type="molecule type" value="Genomic_DNA"/>
</dbReference>
<proteinExistence type="predicted"/>
<accession>A0ABV6Q9J8</accession>
<dbReference type="Proteomes" id="UP001589832">
    <property type="component" value="Unassembled WGS sequence"/>
</dbReference>
<evidence type="ECO:0000313" key="3">
    <source>
        <dbReference type="Proteomes" id="UP001589832"/>
    </source>
</evidence>
<feature type="region of interest" description="Disordered" evidence="1">
    <location>
        <begin position="1"/>
        <end position="42"/>
    </location>
</feature>
<organism evidence="2 3">
    <name type="scientific">Winogradskyella pulchriflava</name>
    <dbReference type="NCBI Taxonomy" id="1110688"/>
    <lineage>
        <taxon>Bacteria</taxon>
        <taxon>Pseudomonadati</taxon>
        <taxon>Bacteroidota</taxon>
        <taxon>Flavobacteriia</taxon>
        <taxon>Flavobacteriales</taxon>
        <taxon>Flavobacteriaceae</taxon>
        <taxon>Winogradskyella</taxon>
    </lineage>
</organism>
<sequence length="42" mass="4525">MSKQNNHKANQANANKGTSGTNSTYSKVHGNKGAQLNPNRKK</sequence>
<evidence type="ECO:0000313" key="2">
    <source>
        <dbReference type="EMBL" id="MFC0604957.1"/>
    </source>
</evidence>
<reference evidence="2 3" key="1">
    <citation type="submission" date="2024-09" db="EMBL/GenBank/DDBJ databases">
        <authorList>
            <person name="Sun Q."/>
            <person name="Mori K."/>
        </authorList>
    </citation>
    <scope>NUCLEOTIDE SEQUENCE [LARGE SCALE GENOMIC DNA]</scope>
    <source>
        <strain evidence="2 3">NCAIM B.02481</strain>
    </source>
</reference>
<dbReference type="RefSeq" id="WP_386063480.1">
    <property type="nucleotide sequence ID" value="NZ_JBHLTQ010000005.1"/>
</dbReference>
<gene>
    <name evidence="2" type="ORF">ACFFGA_10365</name>
</gene>
<feature type="compositionally biased region" description="Low complexity" evidence="1">
    <location>
        <begin position="1"/>
        <end position="16"/>
    </location>
</feature>
<protein>
    <recommendedName>
        <fullName evidence="4">Alpha-amylase</fullName>
    </recommendedName>
</protein>